<dbReference type="Proteomes" id="UP000887013">
    <property type="component" value="Unassembled WGS sequence"/>
</dbReference>
<proteinExistence type="predicted"/>
<organism evidence="2 3">
    <name type="scientific">Nephila pilipes</name>
    <name type="common">Giant wood spider</name>
    <name type="synonym">Nephila maculata</name>
    <dbReference type="NCBI Taxonomy" id="299642"/>
    <lineage>
        <taxon>Eukaryota</taxon>
        <taxon>Metazoa</taxon>
        <taxon>Ecdysozoa</taxon>
        <taxon>Arthropoda</taxon>
        <taxon>Chelicerata</taxon>
        <taxon>Arachnida</taxon>
        <taxon>Araneae</taxon>
        <taxon>Araneomorphae</taxon>
        <taxon>Entelegynae</taxon>
        <taxon>Araneoidea</taxon>
        <taxon>Nephilidae</taxon>
        <taxon>Nephila</taxon>
    </lineage>
</organism>
<evidence type="ECO:0000313" key="3">
    <source>
        <dbReference type="Proteomes" id="UP000887013"/>
    </source>
</evidence>
<evidence type="ECO:0000256" key="1">
    <source>
        <dbReference type="SAM" id="Phobius"/>
    </source>
</evidence>
<evidence type="ECO:0000313" key="2">
    <source>
        <dbReference type="EMBL" id="GFT43023.1"/>
    </source>
</evidence>
<keyword evidence="1" id="KW-0472">Membrane</keyword>
<accession>A0A8X6P149</accession>
<sequence>MNPNRLFIRHIGLYLMCFSSNLHLDDKAEPDIWNFNSSGRKGRHFINYFNLKMPTNESLLYWSPPVVQFSVHSPFIEIGTISTHELLLGHTYEINYRLEEEHLLPHPFPTDCTDYDELWRKNNKTGPRSQEVCENKCLDPFKEQCWGYILASNLCNNNESCKREYASCKKMDLEEIPKCEMNCKANCLEMKYSFTLKDTTEKIESTEELFSYIGGLMGCWLGMSVWASVGIFENAYRKIVRVMRQLGKK</sequence>
<keyword evidence="3" id="KW-1185">Reference proteome</keyword>
<protein>
    <submittedName>
        <fullName evidence="2">Uncharacterized protein</fullName>
    </submittedName>
</protein>
<keyword evidence="1" id="KW-1133">Transmembrane helix</keyword>
<dbReference type="OrthoDB" id="6437007at2759"/>
<comment type="caution">
    <text evidence="2">The sequence shown here is derived from an EMBL/GenBank/DDBJ whole genome shotgun (WGS) entry which is preliminary data.</text>
</comment>
<dbReference type="AlphaFoldDB" id="A0A8X6P149"/>
<dbReference type="Gene3D" id="1.10.287.770">
    <property type="entry name" value="YojJ-like"/>
    <property type="match status" value="1"/>
</dbReference>
<reference evidence="2" key="1">
    <citation type="submission" date="2020-08" db="EMBL/GenBank/DDBJ databases">
        <title>Multicomponent nature underlies the extraordinary mechanical properties of spider dragline silk.</title>
        <authorList>
            <person name="Kono N."/>
            <person name="Nakamura H."/>
            <person name="Mori M."/>
            <person name="Yoshida Y."/>
            <person name="Ohtoshi R."/>
            <person name="Malay A.D."/>
            <person name="Moran D.A.P."/>
            <person name="Tomita M."/>
            <person name="Numata K."/>
            <person name="Arakawa K."/>
        </authorList>
    </citation>
    <scope>NUCLEOTIDE SEQUENCE</scope>
</reference>
<keyword evidence="1" id="KW-0812">Transmembrane</keyword>
<dbReference type="EMBL" id="BMAW01110419">
    <property type="protein sequence ID" value="GFT43023.1"/>
    <property type="molecule type" value="Genomic_DNA"/>
</dbReference>
<feature type="transmembrane region" description="Helical" evidence="1">
    <location>
        <begin position="209"/>
        <end position="232"/>
    </location>
</feature>
<name>A0A8X6P149_NEPPI</name>
<gene>
    <name evidence="2" type="primary">AVEN_235582_1</name>
    <name evidence="2" type="ORF">NPIL_314951</name>
</gene>